<keyword evidence="2" id="KW-1133">Transmembrane helix</keyword>
<feature type="compositionally biased region" description="Polar residues" evidence="1">
    <location>
        <begin position="154"/>
        <end position="164"/>
    </location>
</feature>
<feature type="transmembrane region" description="Helical" evidence="2">
    <location>
        <begin position="6"/>
        <end position="26"/>
    </location>
</feature>
<keyword evidence="2" id="KW-0812">Transmembrane</keyword>
<reference evidence="3 4" key="1">
    <citation type="submission" date="2014-12" db="EMBL/GenBank/DDBJ databases">
        <title>Draft genome sequence of Cohnella kolymensis strain B-2846.</title>
        <authorList>
            <person name="Karlyshev A.V."/>
            <person name="Kudryashova E.B."/>
        </authorList>
    </citation>
    <scope>NUCLEOTIDE SEQUENCE [LARGE SCALE GENOMIC DNA]</scope>
    <source>
        <strain evidence="3 4">VKM B-2846</strain>
    </source>
</reference>
<dbReference type="RefSeq" id="WP_041058360.1">
    <property type="nucleotide sequence ID" value="NZ_JXAL01000001.1"/>
</dbReference>
<evidence type="ECO:0000256" key="2">
    <source>
        <dbReference type="SAM" id="Phobius"/>
    </source>
</evidence>
<evidence type="ECO:0008006" key="5">
    <source>
        <dbReference type="Google" id="ProtNLM"/>
    </source>
</evidence>
<evidence type="ECO:0000313" key="4">
    <source>
        <dbReference type="Proteomes" id="UP000054526"/>
    </source>
</evidence>
<accession>A0ABR5A8U9</accession>
<comment type="caution">
    <text evidence="3">The sequence shown here is derived from an EMBL/GenBank/DDBJ whole genome shotgun (WGS) entry which is preliminary data.</text>
</comment>
<keyword evidence="4" id="KW-1185">Reference proteome</keyword>
<dbReference type="EMBL" id="JXAL01000001">
    <property type="protein sequence ID" value="KIL37253.1"/>
    <property type="molecule type" value="Genomic_DNA"/>
</dbReference>
<name>A0ABR5A8U9_9BACL</name>
<evidence type="ECO:0000256" key="1">
    <source>
        <dbReference type="SAM" id="MobiDB-lite"/>
    </source>
</evidence>
<protein>
    <recommendedName>
        <fullName evidence="5">DUF948 domain-containing protein</fullName>
    </recommendedName>
</protein>
<feature type="region of interest" description="Disordered" evidence="1">
    <location>
        <begin position="141"/>
        <end position="164"/>
    </location>
</feature>
<evidence type="ECO:0000313" key="3">
    <source>
        <dbReference type="EMBL" id="KIL37253.1"/>
    </source>
</evidence>
<dbReference type="Proteomes" id="UP000054526">
    <property type="component" value="Unassembled WGS sequence"/>
</dbReference>
<sequence>MAWDVTAYGIAFAVIAIAAACVWGIVEACRLLKRIAGNVETLSRETEAALTECRQLAEEAAGAVRAGRRNIEGFAALAEGARVLGEAAQAAAHSVSQVAGIWKHRAGSGIAAAEEREDDNGLQAQDWIQLGRNIRQLWKKRTGGRGPADCLPNSGPSADPSQGE</sequence>
<gene>
    <name evidence="3" type="ORF">SD71_00605</name>
</gene>
<proteinExistence type="predicted"/>
<keyword evidence="2" id="KW-0472">Membrane</keyword>
<organism evidence="3 4">
    <name type="scientific">Cohnella kolymensis</name>
    <dbReference type="NCBI Taxonomy" id="1590652"/>
    <lineage>
        <taxon>Bacteria</taxon>
        <taxon>Bacillati</taxon>
        <taxon>Bacillota</taxon>
        <taxon>Bacilli</taxon>
        <taxon>Bacillales</taxon>
        <taxon>Paenibacillaceae</taxon>
        <taxon>Cohnella</taxon>
    </lineage>
</organism>